<dbReference type="InterPro" id="IPR016181">
    <property type="entry name" value="Acyl_CoA_acyltransferase"/>
</dbReference>
<name>A0A1Y0ILH0_9BACL</name>
<evidence type="ECO:0000259" key="1">
    <source>
        <dbReference type="PROSITE" id="PS51186"/>
    </source>
</evidence>
<proteinExistence type="predicted"/>
<dbReference type="OrthoDB" id="2350893at2"/>
<dbReference type="InterPro" id="IPR000182">
    <property type="entry name" value="GNAT_dom"/>
</dbReference>
<organism evidence="2 3">
    <name type="scientific">Tumebacillus avium</name>
    <dbReference type="NCBI Taxonomy" id="1903704"/>
    <lineage>
        <taxon>Bacteria</taxon>
        <taxon>Bacillati</taxon>
        <taxon>Bacillota</taxon>
        <taxon>Bacilli</taxon>
        <taxon>Bacillales</taxon>
        <taxon>Alicyclobacillaceae</taxon>
        <taxon>Tumebacillus</taxon>
    </lineage>
</organism>
<dbReference type="SUPFAM" id="SSF55729">
    <property type="entry name" value="Acyl-CoA N-acyltransferases (Nat)"/>
    <property type="match status" value="1"/>
</dbReference>
<dbReference type="Proteomes" id="UP000195437">
    <property type="component" value="Chromosome"/>
</dbReference>
<evidence type="ECO:0000313" key="3">
    <source>
        <dbReference type="Proteomes" id="UP000195437"/>
    </source>
</evidence>
<dbReference type="PROSITE" id="PS51186">
    <property type="entry name" value="GNAT"/>
    <property type="match status" value="1"/>
</dbReference>
<evidence type="ECO:0000313" key="2">
    <source>
        <dbReference type="EMBL" id="ARU61120.1"/>
    </source>
</evidence>
<dbReference type="KEGG" id="tum:CBW65_08810"/>
<feature type="domain" description="N-acetyltransferase" evidence="1">
    <location>
        <begin position="137"/>
        <end position="273"/>
    </location>
</feature>
<dbReference type="RefSeq" id="WP_087456503.1">
    <property type="nucleotide sequence ID" value="NZ_CP021434.1"/>
</dbReference>
<keyword evidence="3" id="KW-1185">Reference proteome</keyword>
<reference evidence="3" key="1">
    <citation type="submission" date="2017-05" db="EMBL/GenBank/DDBJ databases">
        <authorList>
            <person name="Sung H."/>
        </authorList>
    </citation>
    <scope>NUCLEOTIDE SEQUENCE [LARGE SCALE GENOMIC DNA]</scope>
    <source>
        <strain evidence="3">AR23208</strain>
    </source>
</reference>
<dbReference type="CDD" id="cd04301">
    <property type="entry name" value="NAT_SF"/>
    <property type="match status" value="1"/>
</dbReference>
<accession>A0A1Y0ILH0</accession>
<protein>
    <recommendedName>
        <fullName evidence="1">N-acetyltransferase domain-containing protein</fullName>
    </recommendedName>
</protein>
<dbReference type="GO" id="GO:0016747">
    <property type="term" value="F:acyltransferase activity, transferring groups other than amino-acyl groups"/>
    <property type="evidence" value="ECO:0007669"/>
    <property type="project" value="InterPro"/>
</dbReference>
<gene>
    <name evidence="2" type="ORF">CBW65_08810</name>
</gene>
<dbReference type="Pfam" id="PF00583">
    <property type="entry name" value="Acetyltransf_1"/>
    <property type="match status" value="1"/>
</dbReference>
<sequence length="273" mass="29514">MNGTLPIATPELALRVESAEHVGLIKRLEAFQTDASKRDGVGLKSFGSGTALIYKESPAGFFNKVIGLTEADVHLLPEILEFYAAYDVVCRVKTNPVLATPNLLAALTEHGFVVEEFATSSMYGLATEEIPPLPDGITVQKLTIEEIEQFAELYTQAMGLAPERAASLAHNNRLIAANNSDYHYYIAAADGVPASVAMMFLHDGMGSFCAAATLPEYRGRGLQQALIYQRIQDAARMGCDLVVGQAAYNSSSQRNMLRSGMGVAFSDLVFIKQ</sequence>
<dbReference type="AlphaFoldDB" id="A0A1Y0ILH0"/>
<dbReference type="Gene3D" id="3.40.630.30">
    <property type="match status" value="1"/>
</dbReference>
<dbReference type="EMBL" id="CP021434">
    <property type="protein sequence ID" value="ARU61120.1"/>
    <property type="molecule type" value="Genomic_DNA"/>
</dbReference>